<name>C7TNY8_ANGCA</name>
<protein>
    <submittedName>
        <fullName evidence="1">Uncharacterized protein</fullName>
    </submittedName>
</protein>
<dbReference type="AlphaFoldDB" id="C7TNY8"/>
<evidence type="ECO:0000313" key="1">
    <source>
        <dbReference type="EMBL" id="CAR63731.1"/>
    </source>
</evidence>
<feature type="non-terminal residue" evidence="1">
    <location>
        <position position="1"/>
    </location>
</feature>
<reference evidence="1" key="2">
    <citation type="journal article" date="2009" name="BMC Mol. Biol.">
        <title>Preliminary molecular characterization of the human pathogen Angiostrongylus cantonensis.</title>
        <authorList>
            <person name="He H."/>
            <person name="Cheng M."/>
            <person name="Yang X."/>
            <person name="Meng J."/>
            <person name="He A."/>
            <person name="Zheng X."/>
            <person name="Li Z."/>
            <person name="Guo P."/>
            <person name="Pan Z."/>
            <person name="Zhan X."/>
        </authorList>
    </citation>
    <scope>NUCLEOTIDE SEQUENCE</scope>
</reference>
<sequence length="55" mass="6477">ENVERDTQDVYIYIYMCMEIDILASAMDRSIRVSMKNAASCVIYHELQTLRVVKF</sequence>
<accession>C7TNY8</accession>
<reference evidence="1" key="1">
    <citation type="submission" date="2008-08" db="EMBL/GenBank/DDBJ databases">
        <authorList>
            <person name="Zhan X.M."/>
        </authorList>
    </citation>
    <scope>NUCLEOTIDE SEQUENCE</scope>
</reference>
<dbReference type="EMBL" id="FM207870">
    <property type="protein sequence ID" value="CAR63731.1"/>
    <property type="molecule type" value="mRNA"/>
</dbReference>
<organism evidence="1">
    <name type="scientific">Angiostrongylus cantonensis</name>
    <name type="common">Rat lungworm</name>
    <dbReference type="NCBI Taxonomy" id="6313"/>
    <lineage>
        <taxon>Eukaryota</taxon>
        <taxon>Metazoa</taxon>
        <taxon>Ecdysozoa</taxon>
        <taxon>Nematoda</taxon>
        <taxon>Chromadorea</taxon>
        <taxon>Rhabditida</taxon>
        <taxon>Rhabditina</taxon>
        <taxon>Rhabditomorpha</taxon>
        <taxon>Strongyloidea</taxon>
        <taxon>Metastrongylidae</taxon>
        <taxon>Angiostrongylus</taxon>
    </lineage>
</organism>
<proteinExistence type="evidence at transcript level"/>